<dbReference type="EC" id="2.7.7.65" evidence="1"/>
<name>A0A8E0KLJ1_9CAUL</name>
<sequence length="353" mass="38784">MTAQVETTLRGPEAFSLARQALEAMEAAGVWPTPLNFELWIHYIGTPESPLSREMKRLMELGTPFTEDISEMLMSEYLPRGRLSDEIRDAGLMLNRELNNVAEVIASAQSSQAEYGQTLAEAGASMETSLAPEEIKRLVGDLTTATSKVHLENATLEKRLEASTREVAQLRQHLEQVRRDAMTDALTNLANRKAFDEELDRACAAAGDKAPLTLAVLDIDHFKSFNDTWGHQTGDQVLRYVASVLGRTLRSPRVAARYGGEEFTLLFPGETARMVETVLNTIREEIASRSLRRRSTNDDLGAVTVSIGLAQKLPGDTAVALMGRADEALYASKHAGRNRVTCATKLPRSARAA</sequence>
<dbReference type="InterPro" id="IPR000160">
    <property type="entry name" value="GGDEF_dom"/>
</dbReference>
<dbReference type="EMBL" id="BATC01000023">
    <property type="protein sequence ID" value="GAD59314.1"/>
    <property type="molecule type" value="Genomic_DNA"/>
</dbReference>
<dbReference type="GO" id="GO:0043709">
    <property type="term" value="P:cell adhesion involved in single-species biofilm formation"/>
    <property type="evidence" value="ECO:0007669"/>
    <property type="project" value="TreeGrafter"/>
</dbReference>
<dbReference type="PANTHER" id="PTHR45138:SF9">
    <property type="entry name" value="DIGUANYLATE CYCLASE DGCM-RELATED"/>
    <property type="match status" value="1"/>
</dbReference>
<dbReference type="SMART" id="SM00267">
    <property type="entry name" value="GGDEF"/>
    <property type="match status" value="1"/>
</dbReference>
<protein>
    <recommendedName>
        <fullName evidence="1">diguanylate cyclase</fullName>
        <ecNumber evidence="1">2.7.7.65</ecNumber>
    </recommendedName>
</protein>
<feature type="coiled-coil region" evidence="3">
    <location>
        <begin position="153"/>
        <end position="180"/>
    </location>
</feature>
<dbReference type="GO" id="GO:1902201">
    <property type="term" value="P:negative regulation of bacterial-type flagellum-dependent cell motility"/>
    <property type="evidence" value="ECO:0007669"/>
    <property type="project" value="TreeGrafter"/>
</dbReference>
<gene>
    <name evidence="5" type="ORF">MBEBAB_1564</name>
</gene>
<dbReference type="GO" id="GO:0005886">
    <property type="term" value="C:plasma membrane"/>
    <property type="evidence" value="ECO:0007669"/>
    <property type="project" value="TreeGrafter"/>
</dbReference>
<accession>A0A8E0KLJ1</accession>
<dbReference type="AlphaFoldDB" id="A0A8E0KLJ1"/>
<proteinExistence type="predicted"/>
<dbReference type="PROSITE" id="PS50887">
    <property type="entry name" value="GGDEF"/>
    <property type="match status" value="1"/>
</dbReference>
<dbReference type="Pfam" id="PF00990">
    <property type="entry name" value="GGDEF"/>
    <property type="match status" value="1"/>
</dbReference>
<dbReference type="SUPFAM" id="SSF55073">
    <property type="entry name" value="Nucleotide cyclase"/>
    <property type="match status" value="1"/>
</dbReference>
<dbReference type="CDD" id="cd01949">
    <property type="entry name" value="GGDEF"/>
    <property type="match status" value="1"/>
</dbReference>
<comment type="catalytic activity">
    <reaction evidence="2">
        <text>2 GTP = 3',3'-c-di-GMP + 2 diphosphate</text>
        <dbReference type="Rhea" id="RHEA:24898"/>
        <dbReference type="ChEBI" id="CHEBI:33019"/>
        <dbReference type="ChEBI" id="CHEBI:37565"/>
        <dbReference type="ChEBI" id="CHEBI:58805"/>
        <dbReference type="EC" id="2.7.7.65"/>
    </reaction>
</comment>
<dbReference type="OrthoDB" id="9812260at2"/>
<organism evidence="5 6">
    <name type="scientific">Brevundimonas abyssalis TAR-001</name>
    <dbReference type="NCBI Taxonomy" id="1391729"/>
    <lineage>
        <taxon>Bacteria</taxon>
        <taxon>Pseudomonadati</taxon>
        <taxon>Pseudomonadota</taxon>
        <taxon>Alphaproteobacteria</taxon>
        <taxon>Caulobacterales</taxon>
        <taxon>Caulobacteraceae</taxon>
        <taxon>Brevundimonas</taxon>
    </lineage>
</organism>
<feature type="domain" description="GGDEF" evidence="4">
    <location>
        <begin position="210"/>
        <end position="345"/>
    </location>
</feature>
<evidence type="ECO:0000256" key="2">
    <source>
        <dbReference type="ARBA" id="ARBA00034247"/>
    </source>
</evidence>
<evidence type="ECO:0000256" key="3">
    <source>
        <dbReference type="SAM" id="Coils"/>
    </source>
</evidence>
<dbReference type="InterPro" id="IPR029787">
    <property type="entry name" value="Nucleotide_cyclase"/>
</dbReference>
<dbReference type="InterPro" id="IPR050469">
    <property type="entry name" value="Diguanylate_Cyclase"/>
</dbReference>
<dbReference type="RefSeq" id="WP_021697409.1">
    <property type="nucleotide sequence ID" value="NZ_BATC01000023.1"/>
</dbReference>
<comment type="caution">
    <text evidence="5">The sequence shown here is derived from an EMBL/GenBank/DDBJ whole genome shotgun (WGS) entry which is preliminary data.</text>
</comment>
<evidence type="ECO:0000259" key="4">
    <source>
        <dbReference type="PROSITE" id="PS50887"/>
    </source>
</evidence>
<evidence type="ECO:0000313" key="6">
    <source>
        <dbReference type="Proteomes" id="UP000016569"/>
    </source>
</evidence>
<evidence type="ECO:0000256" key="1">
    <source>
        <dbReference type="ARBA" id="ARBA00012528"/>
    </source>
</evidence>
<dbReference type="NCBIfam" id="TIGR00254">
    <property type="entry name" value="GGDEF"/>
    <property type="match status" value="1"/>
</dbReference>
<dbReference type="GO" id="GO:0052621">
    <property type="term" value="F:diguanylate cyclase activity"/>
    <property type="evidence" value="ECO:0007669"/>
    <property type="project" value="UniProtKB-EC"/>
</dbReference>
<dbReference type="Gene3D" id="3.30.70.270">
    <property type="match status" value="1"/>
</dbReference>
<dbReference type="FunFam" id="3.30.70.270:FF:000001">
    <property type="entry name" value="Diguanylate cyclase domain protein"/>
    <property type="match status" value="1"/>
</dbReference>
<dbReference type="PANTHER" id="PTHR45138">
    <property type="entry name" value="REGULATORY COMPONENTS OF SENSORY TRANSDUCTION SYSTEM"/>
    <property type="match status" value="1"/>
</dbReference>
<keyword evidence="6" id="KW-1185">Reference proteome</keyword>
<dbReference type="Proteomes" id="UP000016569">
    <property type="component" value="Unassembled WGS sequence"/>
</dbReference>
<keyword evidence="3" id="KW-0175">Coiled coil</keyword>
<evidence type="ECO:0000313" key="5">
    <source>
        <dbReference type="EMBL" id="GAD59314.1"/>
    </source>
</evidence>
<dbReference type="InterPro" id="IPR043128">
    <property type="entry name" value="Rev_trsase/Diguanyl_cyclase"/>
</dbReference>
<reference evidence="6" key="1">
    <citation type="journal article" date="2013" name="Genome Announc.">
        <title>Draft Genome Sequence of the Dimorphic Prosthecate Bacterium Brevundimonas abyssalis TAR-001T.</title>
        <authorList>
            <person name="Tsubouchi T."/>
            <person name="Nishi S."/>
            <person name="Usui K."/>
            <person name="Shimane Y."/>
            <person name="Takaki Y."/>
            <person name="Maruyama T."/>
            <person name="Hatada Y."/>
        </authorList>
    </citation>
    <scope>NUCLEOTIDE SEQUENCE [LARGE SCALE GENOMIC DNA]</scope>
    <source>
        <strain evidence="6">TAR-001</strain>
    </source>
</reference>